<evidence type="ECO:0000313" key="2">
    <source>
        <dbReference type="Proteomes" id="UP000195918"/>
    </source>
</evidence>
<dbReference type="RefSeq" id="WP_086951276.1">
    <property type="nucleotide sequence ID" value="NZ_FWFD01000008.1"/>
</dbReference>
<dbReference type="EMBL" id="FWFD01000008">
    <property type="protein sequence ID" value="SLM85649.1"/>
    <property type="molecule type" value="Genomic_DNA"/>
</dbReference>
<dbReference type="OrthoDB" id="2200040at2"/>
<keyword evidence="2" id="KW-1185">Reference proteome</keyword>
<accession>A0A1X6WN10</accession>
<organism evidence="1 2">
    <name type="scientific">Vagococcus fluvialis bH819</name>
    <dbReference type="NCBI Taxonomy" id="1255619"/>
    <lineage>
        <taxon>Bacteria</taxon>
        <taxon>Bacillati</taxon>
        <taxon>Bacillota</taxon>
        <taxon>Bacilli</taxon>
        <taxon>Lactobacillales</taxon>
        <taxon>Enterococcaceae</taxon>
        <taxon>Vagococcus</taxon>
    </lineage>
</organism>
<protein>
    <submittedName>
        <fullName evidence="1">Uncharacterized protein</fullName>
    </submittedName>
</protein>
<gene>
    <name evidence="1" type="ORF">FM121_06075</name>
</gene>
<sequence length="123" mass="14311">MVSSNRSVKSDSDNGVKKFTRFISRSSQRFFSSFIDEEIEKEKLSKQIFQQISQAITQKNVVVIQYRDDLQAKSSKRFETLVGRIYQHETNPEALVVKLQKNNQVRMISANNIKKISIIKQKN</sequence>
<proteinExistence type="predicted"/>
<reference evidence="2" key="1">
    <citation type="submission" date="2017-02" db="EMBL/GenBank/DDBJ databases">
        <authorList>
            <person name="Dridi B."/>
        </authorList>
    </citation>
    <scope>NUCLEOTIDE SEQUENCE [LARGE SCALE GENOMIC DNA]</scope>
    <source>
        <strain evidence="2">bH819</strain>
    </source>
</reference>
<name>A0A1X6WN10_9ENTE</name>
<dbReference type="Proteomes" id="UP000195918">
    <property type="component" value="Unassembled WGS sequence"/>
</dbReference>
<dbReference type="AlphaFoldDB" id="A0A1X6WN10"/>
<evidence type="ECO:0000313" key="1">
    <source>
        <dbReference type="EMBL" id="SLM85649.1"/>
    </source>
</evidence>